<dbReference type="InterPro" id="IPR029044">
    <property type="entry name" value="Nucleotide-diphossugar_trans"/>
</dbReference>
<dbReference type="AlphaFoldDB" id="S5NSF6"/>
<dbReference type="Gene3D" id="3.90.550.10">
    <property type="entry name" value="Spore Coat Polysaccharide Biosynthesis Protein SpsA, Chain A"/>
    <property type="match status" value="1"/>
</dbReference>
<dbReference type="PATRIC" id="fig|1358027.3.peg.1449"/>
<gene>
    <name evidence="2" type="ORF">N134_07600</name>
</gene>
<reference evidence="2 3" key="1">
    <citation type="journal article" date="2014" name="Genome Announc.">
        <title>Complete Genome Sequences of Lactobacillus johnsonii Strain N6.2 and Lactobacillus reuteri Strain TD1.</title>
        <authorList>
            <person name="Leonard M.T."/>
            <person name="Valladares R.B."/>
            <person name="Ardissone A."/>
            <person name="Gonzalez C.F."/>
            <person name="Lorca G.L."/>
            <person name="Triplett E.W."/>
        </authorList>
    </citation>
    <scope>NUCLEOTIDE SEQUENCE [LARGE SCALE GENOMIC DNA]</scope>
    <source>
        <strain evidence="2 3">TD1</strain>
    </source>
</reference>
<evidence type="ECO:0000313" key="3">
    <source>
        <dbReference type="Proteomes" id="UP000015085"/>
    </source>
</evidence>
<evidence type="ECO:0000313" key="2">
    <source>
        <dbReference type="EMBL" id="AGR65325.1"/>
    </source>
</evidence>
<dbReference type="EMBL" id="CP006603">
    <property type="protein sequence ID" value="AGR65325.1"/>
    <property type="molecule type" value="Genomic_DNA"/>
</dbReference>
<dbReference type="InterPro" id="IPR059123">
    <property type="entry name" value="StrF_dom"/>
</dbReference>
<dbReference type="HOGENOM" id="CLU_091578_0_0_9"/>
<dbReference type="RefSeq" id="WP_020843232.1">
    <property type="nucleotide sequence ID" value="NC_021872.1"/>
</dbReference>
<protein>
    <recommendedName>
        <fullName evidence="1">Streptomycin biosynthesis protein StrF domain-containing protein</fullName>
    </recommendedName>
</protein>
<sequence>MTIQDKLFSIITIVNKEKIYEGFLKNLKEQEGVQYELIKINNDHNQFSSAREAYNDAVKKAHGDYFIFLHPDMRFLDKFALKDALEQIVKIDDLGVAGVSGCPFELHHHKSTILTTIVQGDPYYHFGKSIDKVTEVQTVDECFFVMTRDFCENHPFTDVKGWHMYAVEQCLIALLNNKKNYVIPARMWHYSPGNSENWQYVQTGREIVKRYGNHFSSINTTMTTWNTKSKLNLVVIPPLKLIKHKIWRKLNLNK</sequence>
<dbReference type="SUPFAM" id="SSF53448">
    <property type="entry name" value="Nucleotide-diphospho-sugar transferases"/>
    <property type="match status" value="1"/>
</dbReference>
<organism evidence="2 3">
    <name type="scientific">Limosilactobacillus reuteri TD1</name>
    <dbReference type="NCBI Taxonomy" id="1358027"/>
    <lineage>
        <taxon>Bacteria</taxon>
        <taxon>Bacillati</taxon>
        <taxon>Bacillota</taxon>
        <taxon>Bacilli</taxon>
        <taxon>Lactobacillales</taxon>
        <taxon>Lactobacillaceae</taxon>
        <taxon>Limosilactobacillus</taxon>
    </lineage>
</organism>
<accession>S5NSF6</accession>
<feature type="domain" description="Streptomycin biosynthesis protein StrF" evidence="1">
    <location>
        <begin position="10"/>
        <end position="188"/>
    </location>
</feature>
<proteinExistence type="predicted"/>
<dbReference type="Pfam" id="PF13712">
    <property type="entry name" value="Glyco_tranf_2_5"/>
    <property type="match status" value="1"/>
</dbReference>
<name>S5NSF6_LIMRT</name>
<dbReference type="Proteomes" id="UP000015085">
    <property type="component" value="Chromosome"/>
</dbReference>
<evidence type="ECO:0000259" key="1">
    <source>
        <dbReference type="Pfam" id="PF13712"/>
    </source>
</evidence>
<dbReference type="KEGG" id="lrr:N134_07600"/>